<dbReference type="Proteomes" id="UP001501243">
    <property type="component" value="Unassembled WGS sequence"/>
</dbReference>
<dbReference type="Gene3D" id="2.60.40.4070">
    <property type="match status" value="1"/>
</dbReference>
<evidence type="ECO:0000259" key="1">
    <source>
        <dbReference type="Pfam" id="PF14339"/>
    </source>
</evidence>
<evidence type="ECO:0000313" key="2">
    <source>
        <dbReference type="EMBL" id="GAA4503657.1"/>
    </source>
</evidence>
<keyword evidence="3" id="KW-1185">Reference proteome</keyword>
<organism evidence="2 3">
    <name type="scientific">Hymenobacter ginsengisoli</name>
    <dbReference type="NCBI Taxonomy" id="1051626"/>
    <lineage>
        <taxon>Bacteria</taxon>
        <taxon>Pseudomonadati</taxon>
        <taxon>Bacteroidota</taxon>
        <taxon>Cytophagia</taxon>
        <taxon>Cytophagales</taxon>
        <taxon>Hymenobacteraceae</taxon>
        <taxon>Hymenobacter</taxon>
    </lineage>
</organism>
<reference evidence="3" key="1">
    <citation type="journal article" date="2019" name="Int. J. Syst. Evol. Microbiol.">
        <title>The Global Catalogue of Microorganisms (GCM) 10K type strain sequencing project: providing services to taxonomists for standard genome sequencing and annotation.</title>
        <authorList>
            <consortium name="The Broad Institute Genomics Platform"/>
            <consortium name="The Broad Institute Genome Sequencing Center for Infectious Disease"/>
            <person name="Wu L."/>
            <person name="Ma J."/>
        </authorList>
    </citation>
    <scope>NUCLEOTIDE SEQUENCE [LARGE SCALE GENOMIC DNA]</scope>
    <source>
        <strain evidence="3">JCM 17841</strain>
    </source>
</reference>
<dbReference type="EMBL" id="BAABGQ010000006">
    <property type="protein sequence ID" value="GAA4503657.1"/>
    <property type="molecule type" value="Genomic_DNA"/>
</dbReference>
<gene>
    <name evidence="2" type="ORF">GCM10023172_28860</name>
</gene>
<dbReference type="SUPFAM" id="SSF63825">
    <property type="entry name" value="YWTD domain"/>
    <property type="match status" value="1"/>
</dbReference>
<sequence>MLLVSSLASKPLLAQTIYGLEVSYGNKNVSLFSFKAANPGTILTQRPITGVAPGQVLVGIDFRPATGELYALGYAADIQEAQLYTINLATAAATPVSASSFVLALGAGTTALDAARIGFDFDPVADQVRITSSVTQASLRLSPASGNVVAADAGLAYAPNDPYAGTKPGVGTVAYTNSYAGSRSTQLYAVDESVNQLLQLEPGTGALRTVGAIGSFSYAYNPNKDLDFYYDPTTSTNAGYLSFSGNDPSGGFATLYRVDVATGRPSLIDWIGPTGGRYEVYDIAVVPAAVTLATHPAELATSLTLFPNPAVGTVRLRFELPHTAHVQLTVRDAFGRTTDTLDAGLLAPGTEGLTWQRRQLASGVYFFQLSFDGQPAGTRRVLLIE</sequence>
<feature type="domain" description="DUF4394" evidence="1">
    <location>
        <begin position="31"/>
        <end position="271"/>
    </location>
</feature>
<dbReference type="RefSeq" id="WP_220235697.1">
    <property type="nucleotide sequence ID" value="NZ_BAABGQ010000006.1"/>
</dbReference>
<evidence type="ECO:0000313" key="3">
    <source>
        <dbReference type="Proteomes" id="UP001501243"/>
    </source>
</evidence>
<accession>A0ABP8QI65</accession>
<protein>
    <recommendedName>
        <fullName evidence="1">DUF4394 domain-containing protein</fullName>
    </recommendedName>
</protein>
<name>A0ABP8QI65_9BACT</name>
<comment type="caution">
    <text evidence="2">The sequence shown here is derived from an EMBL/GenBank/DDBJ whole genome shotgun (WGS) entry which is preliminary data.</text>
</comment>
<dbReference type="Pfam" id="PF14339">
    <property type="entry name" value="DUF4394"/>
    <property type="match status" value="1"/>
</dbReference>
<proteinExistence type="predicted"/>
<dbReference type="InterPro" id="IPR025507">
    <property type="entry name" value="DUF4394"/>
</dbReference>